<dbReference type="PANTHER" id="PTHR32196">
    <property type="entry name" value="ABC TRANSPORTER PERMEASE PROTEIN YPHD-RELATED-RELATED"/>
    <property type="match status" value="1"/>
</dbReference>
<dbReference type="GO" id="GO:0005886">
    <property type="term" value="C:plasma membrane"/>
    <property type="evidence" value="ECO:0007669"/>
    <property type="project" value="UniProtKB-SubCell"/>
</dbReference>
<feature type="transmembrane region" description="Helical" evidence="6">
    <location>
        <begin position="134"/>
        <end position="152"/>
    </location>
</feature>
<sequence length="334" mass="34404">MSTTTERADQLSLRKILPPVLTGQEAVLIVVIAALWVLLGLTTPAFLSAGSIGPLLVQVAPIALIGVGMTFVIITAGIDVSVAGMVMVCAVVTARVLVAVEIPAIVAVLLAMVVGLALGTLNGVLVAYGGVHPIIITFGTWNVFLFIGYRVFDSSTVNGIPGTLAFFGRGAGGQTLGIPHSFVIALIAVAIAWWFLRRTRAGRNLYAIGGNAHAARLAGIKVRPRLMTVYAVTGTLTGLAACMVIATGTSTLDQSVGSGKELQVIAAVVIGGTSIIGGRGSVVGTLLGAILVQTVITGVTQLGWPSEVGFLFVGIFILVAVGTDLVRERARRRS</sequence>
<proteinExistence type="predicted"/>
<comment type="subcellular location">
    <subcellularLocation>
        <location evidence="1">Cell membrane</location>
        <topology evidence="1">Multi-pass membrane protein</topology>
    </subcellularLocation>
</comment>
<evidence type="ECO:0000256" key="1">
    <source>
        <dbReference type="ARBA" id="ARBA00004651"/>
    </source>
</evidence>
<evidence type="ECO:0000256" key="3">
    <source>
        <dbReference type="ARBA" id="ARBA00022692"/>
    </source>
</evidence>
<gene>
    <name evidence="7" type="ORF">SAMN04488554_2099</name>
</gene>
<organism evidence="7 8">
    <name type="scientific">Ruania alba</name>
    <dbReference type="NCBI Taxonomy" id="648782"/>
    <lineage>
        <taxon>Bacteria</taxon>
        <taxon>Bacillati</taxon>
        <taxon>Actinomycetota</taxon>
        <taxon>Actinomycetes</taxon>
        <taxon>Micrococcales</taxon>
        <taxon>Ruaniaceae</taxon>
        <taxon>Ruania</taxon>
    </lineage>
</organism>
<protein>
    <submittedName>
        <fullName evidence="7">Monosaccharide ABC transporter membrane protein, CUT2 family</fullName>
    </submittedName>
</protein>
<keyword evidence="5 6" id="KW-0472">Membrane</keyword>
<feature type="transmembrane region" description="Helical" evidence="6">
    <location>
        <begin position="26"/>
        <end position="48"/>
    </location>
</feature>
<keyword evidence="2" id="KW-1003">Cell membrane</keyword>
<dbReference type="STRING" id="648782.SAMN04488554_2099"/>
<feature type="transmembrane region" description="Helical" evidence="6">
    <location>
        <begin position="105"/>
        <end position="128"/>
    </location>
</feature>
<reference evidence="8" key="1">
    <citation type="submission" date="2016-10" db="EMBL/GenBank/DDBJ databases">
        <authorList>
            <person name="Varghese N."/>
            <person name="Submissions S."/>
        </authorList>
    </citation>
    <scope>NUCLEOTIDE SEQUENCE [LARGE SCALE GENOMIC DNA]</scope>
    <source>
        <strain evidence="8">DSM 21368</strain>
    </source>
</reference>
<evidence type="ECO:0000256" key="6">
    <source>
        <dbReference type="SAM" id="Phobius"/>
    </source>
</evidence>
<evidence type="ECO:0000256" key="2">
    <source>
        <dbReference type="ARBA" id="ARBA00022475"/>
    </source>
</evidence>
<feature type="transmembrane region" description="Helical" evidence="6">
    <location>
        <begin position="264"/>
        <end position="296"/>
    </location>
</feature>
<evidence type="ECO:0000256" key="4">
    <source>
        <dbReference type="ARBA" id="ARBA00022989"/>
    </source>
</evidence>
<dbReference type="RefSeq" id="WP_089772856.1">
    <property type="nucleotide sequence ID" value="NZ_FNTX01000001.1"/>
</dbReference>
<dbReference type="GO" id="GO:0022857">
    <property type="term" value="F:transmembrane transporter activity"/>
    <property type="evidence" value="ECO:0007669"/>
    <property type="project" value="InterPro"/>
</dbReference>
<dbReference type="CDD" id="cd06579">
    <property type="entry name" value="TM_PBP1_transp_AraH_like"/>
    <property type="match status" value="1"/>
</dbReference>
<dbReference type="OrthoDB" id="9808136at2"/>
<dbReference type="Pfam" id="PF02653">
    <property type="entry name" value="BPD_transp_2"/>
    <property type="match status" value="1"/>
</dbReference>
<dbReference type="InterPro" id="IPR001851">
    <property type="entry name" value="ABC_transp_permease"/>
</dbReference>
<feature type="transmembrane region" description="Helical" evidence="6">
    <location>
        <begin position="308"/>
        <end position="326"/>
    </location>
</feature>
<keyword evidence="3 6" id="KW-0812">Transmembrane</keyword>
<dbReference type="AlphaFoldDB" id="A0A1H5HXM1"/>
<keyword evidence="8" id="KW-1185">Reference proteome</keyword>
<evidence type="ECO:0000313" key="7">
    <source>
        <dbReference type="EMBL" id="SEE32679.1"/>
    </source>
</evidence>
<dbReference type="Proteomes" id="UP000199220">
    <property type="component" value="Unassembled WGS sequence"/>
</dbReference>
<feature type="transmembrane region" description="Helical" evidence="6">
    <location>
        <begin position="229"/>
        <end position="252"/>
    </location>
</feature>
<dbReference type="PANTHER" id="PTHR32196:SF72">
    <property type="entry name" value="RIBOSE IMPORT PERMEASE PROTEIN RBSC"/>
    <property type="match status" value="1"/>
</dbReference>
<name>A0A1H5HXM1_9MICO</name>
<feature type="transmembrane region" description="Helical" evidence="6">
    <location>
        <begin position="173"/>
        <end position="196"/>
    </location>
</feature>
<dbReference type="EMBL" id="FNTX01000001">
    <property type="protein sequence ID" value="SEE32679.1"/>
    <property type="molecule type" value="Genomic_DNA"/>
</dbReference>
<accession>A0A1H5HXM1</accession>
<keyword evidence="4 6" id="KW-1133">Transmembrane helix</keyword>
<feature type="transmembrane region" description="Helical" evidence="6">
    <location>
        <begin position="55"/>
        <end position="74"/>
    </location>
</feature>
<evidence type="ECO:0000256" key="5">
    <source>
        <dbReference type="ARBA" id="ARBA00023136"/>
    </source>
</evidence>
<evidence type="ECO:0000313" key="8">
    <source>
        <dbReference type="Proteomes" id="UP000199220"/>
    </source>
</evidence>